<dbReference type="EMBL" id="MZGV01000005">
    <property type="protein sequence ID" value="OPJ64174.1"/>
    <property type="molecule type" value="Genomic_DNA"/>
</dbReference>
<dbReference type="GO" id="GO:0015833">
    <property type="term" value="P:peptide transport"/>
    <property type="evidence" value="ECO:0007669"/>
    <property type="project" value="TreeGrafter"/>
</dbReference>
<evidence type="ECO:0000259" key="4">
    <source>
        <dbReference type="Pfam" id="PF00496"/>
    </source>
</evidence>
<dbReference type="STRING" id="1450648.CLORY_07390"/>
<dbReference type="InterPro" id="IPR039424">
    <property type="entry name" value="SBP_5"/>
</dbReference>
<dbReference type="Proteomes" id="UP000190080">
    <property type="component" value="Unassembled WGS sequence"/>
</dbReference>
<evidence type="ECO:0000256" key="1">
    <source>
        <dbReference type="ARBA" id="ARBA00005695"/>
    </source>
</evidence>
<evidence type="ECO:0000256" key="2">
    <source>
        <dbReference type="ARBA" id="ARBA00022448"/>
    </source>
</evidence>
<dbReference type="InterPro" id="IPR000914">
    <property type="entry name" value="SBP_5_dom"/>
</dbReference>
<sequence length="511" mass="58866">MKMKIIILCFITSILLCSCVEQRKYTASSKNTYIKCYAGNLPDNFSPVCRMNYSEYNGLFNYLFEGLVSTDKGGNVISALSDKWIVSDNGLEYEFHIRKNAKWSDGEEITSKDFVKLFKYLLAPQSKNNSIDDLFNIYGAKDYHAGKAPFSDVAIKARDSKNLKIRLNRPCSAFIKMLASTDFLLREGSYELENLSYNFSTIKFSGPFIIKDSIREGIVLDKNGYYWNKNNVRSNTFLFMNKISCEEALAKFENGDVDLIVNPPVSEIERFMDSGSLIENSPDIIALSFNLHKKSNNLLDKETRTQIINKLDLESIKKRALKNYKPDNYEVFKRVYSPNMQSHTAPGINKIMDTHSISMLCVNDGVSKRIAEQIRSQLKDKLNMNVYITLCNYDDVKKTMEKGNYQMLLFKYQVGYDRQLGIFENLTSHSNENYIGYKSNSFDGLMERAFYLNDTAKLAIFRKCEDLIKNSEIYFPMYYDTDVVLSNDYLSGVDYGYNGYMDIQHIKENNS</sequence>
<reference evidence="5 6" key="1">
    <citation type="submission" date="2017-03" db="EMBL/GenBank/DDBJ databases">
        <title>Genome sequence of Clostridium oryzae DSM 28571.</title>
        <authorList>
            <person name="Poehlein A."/>
            <person name="Daniel R."/>
        </authorList>
    </citation>
    <scope>NUCLEOTIDE SEQUENCE [LARGE SCALE GENOMIC DNA]</scope>
    <source>
        <strain evidence="5 6">DSM 28571</strain>
    </source>
</reference>
<dbReference type="Gene3D" id="3.40.190.10">
    <property type="entry name" value="Periplasmic binding protein-like II"/>
    <property type="match status" value="1"/>
</dbReference>
<dbReference type="AlphaFoldDB" id="A0A1V4IWN1"/>
<protein>
    <submittedName>
        <fullName evidence="5">Dipeptide-binding protein DppE</fullName>
    </submittedName>
</protein>
<keyword evidence="6" id="KW-1185">Reference proteome</keyword>
<dbReference type="PIRSF" id="PIRSF002741">
    <property type="entry name" value="MppA"/>
    <property type="match status" value="1"/>
</dbReference>
<accession>A0A1V4IWN1</accession>
<dbReference type="RefSeq" id="WP_079422177.1">
    <property type="nucleotide sequence ID" value="NZ_MZGV01000005.1"/>
</dbReference>
<proteinExistence type="inferred from homology"/>
<comment type="similarity">
    <text evidence="1">Belongs to the bacterial solute-binding protein 5 family.</text>
</comment>
<dbReference type="GO" id="GO:0043190">
    <property type="term" value="C:ATP-binding cassette (ABC) transporter complex"/>
    <property type="evidence" value="ECO:0007669"/>
    <property type="project" value="InterPro"/>
</dbReference>
<feature type="domain" description="Solute-binding protein family 5" evidence="4">
    <location>
        <begin position="76"/>
        <end position="432"/>
    </location>
</feature>
<evidence type="ECO:0000313" key="6">
    <source>
        <dbReference type="Proteomes" id="UP000190080"/>
    </source>
</evidence>
<dbReference type="PANTHER" id="PTHR30290:SF9">
    <property type="entry name" value="OLIGOPEPTIDE-BINDING PROTEIN APPA"/>
    <property type="match status" value="1"/>
</dbReference>
<dbReference type="GO" id="GO:1904680">
    <property type="term" value="F:peptide transmembrane transporter activity"/>
    <property type="evidence" value="ECO:0007669"/>
    <property type="project" value="TreeGrafter"/>
</dbReference>
<dbReference type="InterPro" id="IPR030678">
    <property type="entry name" value="Peptide/Ni-bd"/>
</dbReference>
<dbReference type="GO" id="GO:0042597">
    <property type="term" value="C:periplasmic space"/>
    <property type="evidence" value="ECO:0007669"/>
    <property type="project" value="UniProtKB-ARBA"/>
</dbReference>
<gene>
    <name evidence="5" type="primary">dppE_1</name>
    <name evidence="5" type="ORF">CLORY_07390</name>
</gene>
<dbReference type="PROSITE" id="PS51257">
    <property type="entry name" value="PROKAR_LIPOPROTEIN"/>
    <property type="match status" value="1"/>
</dbReference>
<evidence type="ECO:0000256" key="3">
    <source>
        <dbReference type="ARBA" id="ARBA00022729"/>
    </source>
</evidence>
<keyword evidence="3" id="KW-0732">Signal</keyword>
<dbReference type="PANTHER" id="PTHR30290">
    <property type="entry name" value="PERIPLASMIC BINDING COMPONENT OF ABC TRANSPORTER"/>
    <property type="match status" value="1"/>
</dbReference>
<dbReference type="Gene3D" id="3.90.76.10">
    <property type="entry name" value="Dipeptide-binding Protein, Domain 1"/>
    <property type="match status" value="1"/>
</dbReference>
<dbReference type="OrthoDB" id="403896at2"/>
<evidence type="ECO:0000313" key="5">
    <source>
        <dbReference type="EMBL" id="OPJ64174.1"/>
    </source>
</evidence>
<dbReference type="SUPFAM" id="SSF53850">
    <property type="entry name" value="Periplasmic binding protein-like II"/>
    <property type="match status" value="1"/>
</dbReference>
<dbReference type="Pfam" id="PF00496">
    <property type="entry name" value="SBP_bac_5"/>
    <property type="match status" value="1"/>
</dbReference>
<organism evidence="5 6">
    <name type="scientific">Clostridium oryzae</name>
    <dbReference type="NCBI Taxonomy" id="1450648"/>
    <lineage>
        <taxon>Bacteria</taxon>
        <taxon>Bacillati</taxon>
        <taxon>Bacillota</taxon>
        <taxon>Clostridia</taxon>
        <taxon>Eubacteriales</taxon>
        <taxon>Clostridiaceae</taxon>
        <taxon>Clostridium</taxon>
    </lineage>
</organism>
<name>A0A1V4IWN1_9CLOT</name>
<comment type="caution">
    <text evidence="5">The sequence shown here is derived from an EMBL/GenBank/DDBJ whole genome shotgun (WGS) entry which is preliminary data.</text>
</comment>
<keyword evidence="2" id="KW-0813">Transport</keyword>
<dbReference type="Gene3D" id="3.10.105.10">
    <property type="entry name" value="Dipeptide-binding Protein, Domain 3"/>
    <property type="match status" value="1"/>
</dbReference>